<dbReference type="Pfam" id="PF13751">
    <property type="entry name" value="DDE_Tnp_1_6"/>
    <property type="match status" value="1"/>
</dbReference>
<dbReference type="KEGG" id="ffa:FFWV33_15540"/>
<dbReference type="Proteomes" id="UP000244527">
    <property type="component" value="Chromosome"/>
</dbReference>
<gene>
    <name evidence="2" type="ORF">FFWV33_15540</name>
</gene>
<dbReference type="PANTHER" id="PTHR33408">
    <property type="entry name" value="TRANSPOSASE"/>
    <property type="match status" value="1"/>
</dbReference>
<evidence type="ECO:0000313" key="3">
    <source>
        <dbReference type="Proteomes" id="UP000244527"/>
    </source>
</evidence>
<keyword evidence="3" id="KW-1185">Reference proteome</keyword>
<evidence type="ECO:0000259" key="1">
    <source>
        <dbReference type="Pfam" id="PF13751"/>
    </source>
</evidence>
<dbReference type="EMBL" id="CP020918">
    <property type="protein sequence ID" value="AWG22839.1"/>
    <property type="molecule type" value="Genomic_DNA"/>
</dbReference>
<name>A0A2S1LGK0_9FLAO</name>
<protein>
    <recommendedName>
        <fullName evidence="1">Transposase DDE domain-containing protein</fullName>
    </recommendedName>
</protein>
<dbReference type="AlphaFoldDB" id="A0A2S1LGK0"/>
<sequence length="173" mass="20659">MGNWYSKKNGKSVTQMKHYKTCACLSCELFKKCTKNARGRLIERSQHADLIYQNKVRIENNYEIYRRRQAIVEHPYGVIKRQWDFYYIMTKKSIKHASADVGLIFTAYNLKRIFNLVDLNMLKMYLKRTAMFYWLNKTHLKAFYAVVNFEINVSVFFKSRNYCSGNGLYLPQN</sequence>
<evidence type="ECO:0000313" key="2">
    <source>
        <dbReference type="EMBL" id="AWG22839.1"/>
    </source>
</evidence>
<reference evidence="2 3" key="1">
    <citation type="submission" date="2017-04" db="EMBL/GenBank/DDBJ databases">
        <title>Compelte genome sequence of WV33.</title>
        <authorList>
            <person name="Lee P.C."/>
        </authorList>
    </citation>
    <scope>NUCLEOTIDE SEQUENCE [LARGE SCALE GENOMIC DNA]</scope>
    <source>
        <strain evidence="2 3">WV33</strain>
    </source>
</reference>
<dbReference type="OrthoDB" id="1367102at2"/>
<dbReference type="InterPro" id="IPR025668">
    <property type="entry name" value="Tnp_DDE_dom"/>
</dbReference>
<feature type="domain" description="Transposase DDE" evidence="1">
    <location>
        <begin position="8"/>
        <end position="113"/>
    </location>
</feature>
<organism evidence="2 3">
    <name type="scientific">Flavobacterium faecale</name>
    <dbReference type="NCBI Taxonomy" id="1355330"/>
    <lineage>
        <taxon>Bacteria</taxon>
        <taxon>Pseudomonadati</taxon>
        <taxon>Bacteroidota</taxon>
        <taxon>Flavobacteriia</taxon>
        <taxon>Flavobacteriales</taxon>
        <taxon>Flavobacteriaceae</taxon>
        <taxon>Flavobacterium</taxon>
    </lineage>
</organism>
<proteinExistence type="predicted"/>
<accession>A0A2S1LGK0</accession>